<reference evidence="1 2" key="1">
    <citation type="journal article" date="2019" name="Nat. Med.">
        <title>A library of human gut bacterial isolates paired with longitudinal multiomics data enables mechanistic microbiome research.</title>
        <authorList>
            <person name="Poyet M."/>
            <person name="Groussin M."/>
            <person name="Gibbons S.M."/>
            <person name="Avila-Pacheco J."/>
            <person name="Jiang X."/>
            <person name="Kearney S.M."/>
            <person name="Perrotta A.R."/>
            <person name="Berdy B."/>
            <person name="Zhao S."/>
            <person name="Lieberman T.D."/>
            <person name="Swanson P.K."/>
            <person name="Smith M."/>
            <person name="Roesemann S."/>
            <person name="Alexander J.E."/>
            <person name="Rich S.A."/>
            <person name="Livny J."/>
            <person name="Vlamakis H."/>
            <person name="Clish C."/>
            <person name="Bullock K."/>
            <person name="Deik A."/>
            <person name="Scott J."/>
            <person name="Pierce K.A."/>
            <person name="Xavier R.J."/>
            <person name="Alm E.J."/>
        </authorList>
    </citation>
    <scope>NUCLEOTIDE SEQUENCE [LARGE SCALE GENOMIC DNA]</scope>
    <source>
        <strain evidence="1 2">BIOML-A7</strain>
    </source>
</reference>
<organism evidence="1 2">
    <name type="scientific">Bacteroides cellulosilyticus</name>
    <dbReference type="NCBI Taxonomy" id="246787"/>
    <lineage>
        <taxon>Bacteria</taxon>
        <taxon>Pseudomonadati</taxon>
        <taxon>Bacteroidota</taxon>
        <taxon>Bacteroidia</taxon>
        <taxon>Bacteroidales</taxon>
        <taxon>Bacteroidaceae</taxon>
        <taxon>Bacteroides</taxon>
    </lineage>
</organism>
<dbReference type="AlphaFoldDB" id="A0A5M6AA43"/>
<protein>
    <submittedName>
        <fullName evidence="1">Uncharacterized protein</fullName>
    </submittedName>
</protein>
<accession>A0A5M6AA43</accession>
<gene>
    <name evidence="1" type="ORF">F2Y86_09535</name>
</gene>
<name>A0A5M6AA43_9BACE</name>
<comment type="caution">
    <text evidence="1">The sequence shown here is derived from an EMBL/GenBank/DDBJ whole genome shotgun (WGS) entry which is preliminary data.</text>
</comment>
<evidence type="ECO:0000313" key="2">
    <source>
        <dbReference type="Proteomes" id="UP000325055"/>
    </source>
</evidence>
<dbReference type="EMBL" id="VVYW01000007">
    <property type="protein sequence ID" value="KAA5409386.1"/>
    <property type="molecule type" value="Genomic_DNA"/>
</dbReference>
<dbReference type="RefSeq" id="WP_007213134.1">
    <property type="nucleotide sequence ID" value="NZ_JAFEKG010000003.1"/>
</dbReference>
<dbReference type="Proteomes" id="UP000325055">
    <property type="component" value="Unassembled WGS sequence"/>
</dbReference>
<evidence type="ECO:0000313" key="1">
    <source>
        <dbReference type="EMBL" id="KAA5409386.1"/>
    </source>
</evidence>
<sequence length="133" mass="15635">MNIDITYYTRVFGFKIEEANFSKGFIPKHIILDRTRNIHSYIVFCDICEGKSSSIYWDNNSSKEGVISIVQTQYSQLNRPLFFVFQKDKQFVCIEGNEVREELLANPEVDIISYMWNNSMSLMETSMLIHKEL</sequence>
<proteinExistence type="predicted"/>